<reference evidence="1 2" key="1">
    <citation type="submission" date="2014-07" db="EMBL/GenBank/DDBJ databases">
        <title>Genome Sequence of Rhodococcus opacus Strain R7, a Biodegrader of Mono- and Polycyclic Aromatic Hydrocarbons.</title>
        <authorList>
            <person name="Di Gennaro P."/>
            <person name="Zampolli J."/>
            <person name="Presti I."/>
            <person name="Cappelletti M."/>
            <person name="D'Ursi P."/>
            <person name="Orro A."/>
            <person name="Mezzelani A."/>
            <person name="Milanesi L."/>
        </authorList>
    </citation>
    <scope>NUCLEOTIDE SEQUENCE [LARGE SCALE GENOMIC DNA]</scope>
    <source>
        <strain evidence="1 2">R7</strain>
    </source>
</reference>
<dbReference type="Gene3D" id="1.10.150.240">
    <property type="entry name" value="Putative phosphatase, domain 2"/>
    <property type="match status" value="1"/>
</dbReference>
<organism evidence="1 2">
    <name type="scientific">Rhodococcus opacus</name>
    <name type="common">Nocardia opaca</name>
    <dbReference type="NCBI Taxonomy" id="37919"/>
    <lineage>
        <taxon>Bacteria</taxon>
        <taxon>Bacillati</taxon>
        <taxon>Actinomycetota</taxon>
        <taxon>Actinomycetes</taxon>
        <taxon>Mycobacteriales</taxon>
        <taxon>Nocardiaceae</taxon>
        <taxon>Rhodococcus</taxon>
    </lineage>
</organism>
<dbReference type="SFLD" id="SFLDG01129">
    <property type="entry name" value="C1.5:_HAD__Beta-PGM__Phosphata"/>
    <property type="match status" value="1"/>
</dbReference>
<gene>
    <name evidence="1" type="ORF">EP51_30625</name>
</gene>
<dbReference type="CDD" id="cd02603">
    <property type="entry name" value="HAD_sEH-N_like"/>
    <property type="match status" value="1"/>
</dbReference>
<sequence length="221" mass="23853">MTTRDDTMVWFDFGGVLSPPLAELFAAYETKTGISPAALQAAMQAVGDDLGAPPLAPIELAQITEREWGARLREHLAAADPGLDLTRARLETFGEQWFDGITVNTAIAAALRGLKAHGLRVGVLSNNVVEWERFWRPIIEPAGPLDAVVDSCLVGARKPDPQIFAIAEKTAGVAADQCILIDDLEQNVRAARESGWRAIHFRTNVQASSELSRLTSVAAVL</sequence>
<dbReference type="Gene3D" id="3.40.50.1000">
    <property type="entry name" value="HAD superfamily/HAD-like"/>
    <property type="match status" value="1"/>
</dbReference>
<name>A0A076ERS4_RHOOP</name>
<dbReference type="Pfam" id="PF00702">
    <property type="entry name" value="Hydrolase"/>
    <property type="match status" value="1"/>
</dbReference>
<dbReference type="NCBIfam" id="TIGR01509">
    <property type="entry name" value="HAD-SF-IA-v3"/>
    <property type="match status" value="1"/>
</dbReference>
<dbReference type="PANTHER" id="PTHR47829">
    <property type="entry name" value="HYDROLASE, PUTATIVE (AFU_ORTHOLOGUE AFUA_1G12880)-RELATED"/>
    <property type="match status" value="1"/>
</dbReference>
<dbReference type="EMBL" id="CP008947">
    <property type="protein sequence ID" value="AII08745.1"/>
    <property type="molecule type" value="Genomic_DNA"/>
</dbReference>
<evidence type="ECO:0000313" key="2">
    <source>
        <dbReference type="Proteomes" id="UP000028488"/>
    </source>
</evidence>
<dbReference type="InterPro" id="IPR036412">
    <property type="entry name" value="HAD-like_sf"/>
</dbReference>
<proteinExistence type="predicted"/>
<dbReference type="PANTHER" id="PTHR47829:SF1">
    <property type="entry name" value="HAD FAMILY PHOSPHATASE"/>
    <property type="match status" value="1"/>
</dbReference>
<protein>
    <submittedName>
        <fullName evidence="1">Haloacid dehalogenase</fullName>
    </submittedName>
</protein>
<evidence type="ECO:0000313" key="1">
    <source>
        <dbReference type="EMBL" id="AII08745.1"/>
    </source>
</evidence>
<dbReference type="eggNOG" id="COG1011">
    <property type="taxonomic scope" value="Bacteria"/>
</dbReference>
<dbReference type="SUPFAM" id="SSF56784">
    <property type="entry name" value="HAD-like"/>
    <property type="match status" value="1"/>
</dbReference>
<dbReference type="RefSeq" id="WP_128641390.1">
    <property type="nucleotide sequence ID" value="NZ_CP008947.1"/>
</dbReference>
<dbReference type="SFLD" id="SFLDS00003">
    <property type="entry name" value="Haloacid_Dehalogenase"/>
    <property type="match status" value="1"/>
</dbReference>
<dbReference type="InterPro" id="IPR023198">
    <property type="entry name" value="PGP-like_dom2"/>
</dbReference>
<dbReference type="InterPro" id="IPR023214">
    <property type="entry name" value="HAD_sf"/>
</dbReference>
<accession>A0A076ERS4</accession>
<dbReference type="InterPro" id="IPR006439">
    <property type="entry name" value="HAD-SF_hydro_IA"/>
</dbReference>
<dbReference type="AlphaFoldDB" id="A0A076ERS4"/>
<dbReference type="InterPro" id="IPR052898">
    <property type="entry name" value="ACAD10-like"/>
</dbReference>
<dbReference type="Proteomes" id="UP000028488">
    <property type="component" value="Chromosome"/>
</dbReference>